<keyword evidence="2" id="KW-1185">Reference proteome</keyword>
<protein>
    <submittedName>
        <fullName evidence="1">Uncharacterized protein</fullName>
    </submittedName>
</protein>
<organism evidence="1 2">
    <name type="scientific">Anopheles melas</name>
    <dbReference type="NCBI Taxonomy" id="34690"/>
    <lineage>
        <taxon>Eukaryota</taxon>
        <taxon>Metazoa</taxon>
        <taxon>Ecdysozoa</taxon>
        <taxon>Arthropoda</taxon>
        <taxon>Hexapoda</taxon>
        <taxon>Insecta</taxon>
        <taxon>Pterygota</taxon>
        <taxon>Neoptera</taxon>
        <taxon>Endopterygota</taxon>
        <taxon>Diptera</taxon>
        <taxon>Nematocera</taxon>
        <taxon>Culicoidea</taxon>
        <taxon>Culicidae</taxon>
        <taxon>Anophelinae</taxon>
        <taxon>Anopheles</taxon>
    </lineage>
</organism>
<proteinExistence type="predicted"/>
<evidence type="ECO:0000313" key="2">
    <source>
        <dbReference type="Proteomes" id="UP000075902"/>
    </source>
</evidence>
<reference evidence="2" key="1">
    <citation type="submission" date="2014-01" db="EMBL/GenBank/DDBJ databases">
        <title>The Genome Sequence of Anopheles melas CM1001059_A (V2).</title>
        <authorList>
            <consortium name="The Broad Institute Genomics Platform"/>
            <person name="Neafsey D.E."/>
            <person name="Besansky N."/>
            <person name="Howell P."/>
            <person name="Walton C."/>
            <person name="Young S.K."/>
            <person name="Zeng Q."/>
            <person name="Gargeya S."/>
            <person name="Fitzgerald M."/>
            <person name="Haas B."/>
            <person name="Abouelleil A."/>
            <person name="Allen A.W."/>
            <person name="Alvarado L."/>
            <person name="Arachchi H.M."/>
            <person name="Berlin A.M."/>
            <person name="Chapman S.B."/>
            <person name="Gainer-Dewar J."/>
            <person name="Goldberg J."/>
            <person name="Griggs A."/>
            <person name="Gujja S."/>
            <person name="Hansen M."/>
            <person name="Howarth C."/>
            <person name="Imamovic A."/>
            <person name="Ireland A."/>
            <person name="Larimer J."/>
            <person name="McCowan C."/>
            <person name="Murphy C."/>
            <person name="Pearson M."/>
            <person name="Poon T.W."/>
            <person name="Priest M."/>
            <person name="Roberts A."/>
            <person name="Saif S."/>
            <person name="Shea T."/>
            <person name="Sisk P."/>
            <person name="Sykes S."/>
            <person name="Wortman J."/>
            <person name="Nusbaum C."/>
            <person name="Birren B."/>
        </authorList>
    </citation>
    <scope>NUCLEOTIDE SEQUENCE [LARGE SCALE GENOMIC DNA]</scope>
    <source>
        <strain evidence="2">CM1001059</strain>
    </source>
</reference>
<reference evidence="1" key="2">
    <citation type="submission" date="2020-05" db="UniProtKB">
        <authorList>
            <consortium name="EnsemblMetazoa"/>
        </authorList>
    </citation>
    <scope>IDENTIFICATION</scope>
    <source>
        <strain evidence="1">CM1001059</strain>
    </source>
</reference>
<dbReference type="VEuPathDB" id="VectorBase:AMEC017738"/>
<dbReference type="Proteomes" id="UP000075902">
    <property type="component" value="Unassembled WGS sequence"/>
</dbReference>
<sequence length="201" mass="23804">MRYRTRNALTTTIVERDLTKREHTRDTASRAEQKRTRLDVTQRGELILQRFDRRHQGALFVQQRRDVVLGRLQLQLLQHQMQRFHLPVAFPPYLGVGAVQLALAATTIHRIVRLAAERGLHVKHARLVPCQQHPADGKVYRQRPGRRYVHRGPILDQIDLHVLHRHLHRYRRRYHLILRQIAQPDDGAHRELQIDILHLDV</sequence>
<accession>A0A182UC55</accession>
<evidence type="ECO:0000313" key="1">
    <source>
        <dbReference type="EnsemblMetazoa" id="AMEC017738-PA"/>
    </source>
</evidence>
<dbReference type="AlphaFoldDB" id="A0A182UC55"/>
<name>A0A182UC55_9DIPT</name>
<dbReference type="EnsemblMetazoa" id="AMEC017738-RA">
    <property type="protein sequence ID" value="AMEC017738-PA"/>
    <property type="gene ID" value="AMEC017738"/>
</dbReference>